<protein>
    <submittedName>
        <fullName evidence="2">Uncharacterized protein</fullName>
    </submittedName>
</protein>
<dbReference type="RefSeq" id="WP_172188388.1">
    <property type="nucleotide sequence ID" value="NZ_CAWPPK010000262.1"/>
</dbReference>
<feature type="region of interest" description="Disordered" evidence="1">
    <location>
        <begin position="264"/>
        <end position="289"/>
    </location>
</feature>
<dbReference type="SUPFAM" id="SSF46785">
    <property type="entry name" value="Winged helix' DNA-binding domain"/>
    <property type="match status" value="1"/>
</dbReference>
<gene>
    <name evidence="2" type="ORF">E5S67_02920</name>
</gene>
<keyword evidence="3" id="KW-1185">Reference proteome</keyword>
<name>A0ABX2D014_9CYAN</name>
<feature type="compositionally biased region" description="Polar residues" evidence="1">
    <location>
        <begin position="264"/>
        <end position="281"/>
    </location>
</feature>
<organism evidence="2 3">
    <name type="scientific">Microcoleus asticus IPMA8</name>
    <dbReference type="NCBI Taxonomy" id="2563858"/>
    <lineage>
        <taxon>Bacteria</taxon>
        <taxon>Bacillati</taxon>
        <taxon>Cyanobacteriota</taxon>
        <taxon>Cyanophyceae</taxon>
        <taxon>Oscillatoriophycideae</taxon>
        <taxon>Oscillatoriales</taxon>
        <taxon>Microcoleaceae</taxon>
        <taxon>Microcoleus</taxon>
        <taxon>Microcoleus asticus</taxon>
    </lineage>
</organism>
<comment type="caution">
    <text evidence="2">The sequence shown here is derived from an EMBL/GenBank/DDBJ whole genome shotgun (WGS) entry which is preliminary data.</text>
</comment>
<dbReference type="Proteomes" id="UP000702425">
    <property type="component" value="Unassembled WGS sequence"/>
</dbReference>
<dbReference type="EMBL" id="SRRZ01000049">
    <property type="protein sequence ID" value="NQE35190.1"/>
    <property type="molecule type" value="Genomic_DNA"/>
</dbReference>
<accession>A0ABX2D014</accession>
<sequence length="365" mass="40853">MSNFDTELMINAGALQSQASFLSEFEPSQNKESAKNGSTVLRLDNEKLLILLVVDQFNGIGAKELGEKINLSRYAALAHSKQLIEMNLLTADSIPSSKTGIKPAYSFHLAPGAPREALYTAAKQRKLKLPKFLENKIEEQYPSANNPIQSLDLKTDLPELTLPENQMAELGFLKVRLLALPMKSREILMLIESDGITTSTTAKKISCEKTTAHKYLKQLFDSGWLARISKNNVTRGHEHLYFLASGLTKELIETALSLPESKVLTQQMDQDTNDGTVSTSSEQKDSHKDKALDIMQITSQESEGKELSLANVKPDPANPSKLRWAELILAKFPEFDPSWPAEIQEKWFSSFDRLMEMGYEGNKFR</sequence>
<reference evidence="2 3" key="1">
    <citation type="journal article" date="2020" name="Sci. Rep.">
        <title>A novel cyanobacterial geosmin producer, revising GeoA distribution and dispersion patterns in Bacteria.</title>
        <authorList>
            <person name="Churro C."/>
            <person name="Semedo-Aguiar A.P."/>
            <person name="Silva A.D."/>
            <person name="Pereira-Leal J.B."/>
            <person name="Leite R.B."/>
        </authorList>
    </citation>
    <scope>NUCLEOTIDE SEQUENCE [LARGE SCALE GENOMIC DNA]</scope>
    <source>
        <strain evidence="2 3">IPMA8</strain>
    </source>
</reference>
<evidence type="ECO:0000256" key="1">
    <source>
        <dbReference type="SAM" id="MobiDB-lite"/>
    </source>
</evidence>
<evidence type="ECO:0000313" key="2">
    <source>
        <dbReference type="EMBL" id="NQE35190.1"/>
    </source>
</evidence>
<evidence type="ECO:0000313" key="3">
    <source>
        <dbReference type="Proteomes" id="UP000702425"/>
    </source>
</evidence>
<dbReference type="InterPro" id="IPR036390">
    <property type="entry name" value="WH_DNA-bd_sf"/>
</dbReference>
<proteinExistence type="predicted"/>